<evidence type="ECO:0000313" key="4">
    <source>
        <dbReference type="Proteomes" id="UP000076023"/>
    </source>
</evidence>
<organism evidence="3 4">
    <name type="scientific">Terrimicrobium sacchariphilum</name>
    <dbReference type="NCBI Taxonomy" id="690879"/>
    <lineage>
        <taxon>Bacteria</taxon>
        <taxon>Pseudomonadati</taxon>
        <taxon>Verrucomicrobiota</taxon>
        <taxon>Terrimicrobiia</taxon>
        <taxon>Terrimicrobiales</taxon>
        <taxon>Terrimicrobiaceae</taxon>
        <taxon>Terrimicrobium</taxon>
    </lineage>
</organism>
<dbReference type="AlphaFoldDB" id="A0A146GAT9"/>
<protein>
    <submittedName>
        <fullName evidence="3">Porin</fullName>
    </submittedName>
</protein>
<dbReference type="Proteomes" id="UP000076023">
    <property type="component" value="Unassembled WGS sequence"/>
</dbReference>
<comment type="caution">
    <text evidence="3">The sequence shown here is derived from an EMBL/GenBank/DDBJ whole genome shotgun (WGS) entry which is preliminary data.</text>
</comment>
<accession>A0A146GAT9</accession>
<gene>
    <name evidence="3" type="ORF">TSACC_22365</name>
</gene>
<dbReference type="GO" id="GO:0008643">
    <property type="term" value="P:carbohydrate transport"/>
    <property type="evidence" value="ECO:0007669"/>
    <property type="project" value="InterPro"/>
</dbReference>
<feature type="chain" id="PRO_5007357523" evidence="2">
    <location>
        <begin position="19"/>
        <end position="464"/>
    </location>
</feature>
<feature type="signal peptide" evidence="2">
    <location>
        <begin position="1"/>
        <end position="18"/>
    </location>
</feature>
<dbReference type="InParanoid" id="A0A146GAT9"/>
<dbReference type="Gene3D" id="2.40.160.180">
    <property type="entry name" value="Carbohydrate-selective porin OprB"/>
    <property type="match status" value="1"/>
</dbReference>
<dbReference type="Pfam" id="PF04966">
    <property type="entry name" value="OprB"/>
    <property type="match status" value="1"/>
</dbReference>
<proteinExistence type="inferred from homology"/>
<dbReference type="PANTHER" id="PTHR37944:SF1">
    <property type="entry name" value="PORIN B"/>
    <property type="match status" value="1"/>
</dbReference>
<name>A0A146GAT9_TERSA</name>
<dbReference type="InterPro" id="IPR038673">
    <property type="entry name" value="OprB_sf"/>
</dbReference>
<dbReference type="GO" id="GO:0016020">
    <property type="term" value="C:membrane"/>
    <property type="evidence" value="ECO:0007669"/>
    <property type="project" value="InterPro"/>
</dbReference>
<keyword evidence="2" id="KW-0732">Signal</keyword>
<evidence type="ECO:0000256" key="2">
    <source>
        <dbReference type="RuleBase" id="RU363072"/>
    </source>
</evidence>
<dbReference type="PANTHER" id="PTHR37944">
    <property type="entry name" value="PORIN B"/>
    <property type="match status" value="1"/>
</dbReference>
<dbReference type="InterPro" id="IPR007049">
    <property type="entry name" value="Carb-sel_porin_OprB"/>
</dbReference>
<dbReference type="STRING" id="690879.TSACC_22365"/>
<evidence type="ECO:0000256" key="1">
    <source>
        <dbReference type="ARBA" id="ARBA00008769"/>
    </source>
</evidence>
<sequence>MLKRTIAPLLLSAASLMAGVATNTEQISDPARPWWEWDNATGDWFGARTTLQDHGVDLFGSYSAEVWGNTTGGLKQGTVYTGLMTFGTEVDLEKLVGWKGATISTTWLWLSGRDASEDLAGNFLTVSNIAGFNTLRMLEMWFQQNFFDDKLSIRVGQITADSEFLTSTYSSLFLNGTFGWAPSMYTNLPEGGPGYPMGTLGVRVAVNPVDWLTLQSAVFQGNVFAQNVNRHGFRWDLDANNGYFWMNEIQGRWNQGEETFALPGEAKFGAWFHTGSFADPYYDEAGIPLADAASSGIPQDHNWNYGFYWVLDQMLFREAPSVVTTEGLSKDGKGVASKNAQTVEKPSQQGLGFFGRIAFQPQDRNFLGFYFDTGLVYTGLIPTRDEDRLGVGFAYAQLSNGAQDNLELEGSTGVGAEMAVEFSYEAVITPWLSIQPDAQLIINPGGTQDLNNAFLIGGRLTVTF</sequence>
<keyword evidence="4" id="KW-1185">Reference proteome</keyword>
<dbReference type="EMBL" id="BDCO01000002">
    <property type="protein sequence ID" value="GAT33944.1"/>
    <property type="molecule type" value="Genomic_DNA"/>
</dbReference>
<reference evidence="4" key="1">
    <citation type="journal article" date="2017" name="Genome Announc.">
        <title>Draft Genome Sequence of Terrimicrobium sacchariphilum NM-5T, a Facultative Anaerobic Soil Bacterium of the Class Spartobacteria.</title>
        <authorList>
            <person name="Qiu Y.L."/>
            <person name="Tourlousse D.M."/>
            <person name="Matsuura N."/>
            <person name="Ohashi A."/>
            <person name="Sekiguchi Y."/>
        </authorList>
    </citation>
    <scope>NUCLEOTIDE SEQUENCE [LARGE SCALE GENOMIC DNA]</scope>
    <source>
        <strain evidence="4">NM-5</strain>
    </source>
</reference>
<evidence type="ECO:0000313" key="3">
    <source>
        <dbReference type="EMBL" id="GAT33944.1"/>
    </source>
</evidence>
<comment type="similarity">
    <text evidence="1 2">Belongs to the OprB family.</text>
</comment>
<dbReference type="GO" id="GO:0015288">
    <property type="term" value="F:porin activity"/>
    <property type="evidence" value="ECO:0007669"/>
    <property type="project" value="InterPro"/>
</dbReference>
<dbReference type="InterPro" id="IPR052932">
    <property type="entry name" value="OprB_Porin"/>
</dbReference>
<dbReference type="OrthoDB" id="177316at2"/>